<dbReference type="InterPro" id="IPR014717">
    <property type="entry name" value="Transl_elong_EF1B/ribsomal_bS6"/>
</dbReference>
<evidence type="ECO:0000256" key="4">
    <source>
        <dbReference type="SAM" id="MobiDB-lite"/>
    </source>
</evidence>
<dbReference type="Gene3D" id="3.30.70.60">
    <property type="match status" value="1"/>
</dbReference>
<feature type="region of interest" description="Disordered" evidence="4">
    <location>
        <begin position="128"/>
        <end position="157"/>
    </location>
</feature>
<sequence>MGSAPCSKPQAVFRAVEPQGGSIRVQTYESLFIVHPDLDGSAVDSTIEAIQDVITSGGGNILKIDKWGLRQLAYMIQKKQEGYYVLMYFEAPPTLIAELNRRYKLTDAIMRNLVVQLNPVQIAEALDEKSVEEEASKETLGESENTKTDADEATFGADEVLVASTEG</sequence>
<dbReference type="InterPro" id="IPR035980">
    <property type="entry name" value="Ribosomal_bS6_sf"/>
</dbReference>
<dbReference type="Proteomes" id="UP000230821">
    <property type="component" value="Unassembled WGS sequence"/>
</dbReference>
<accession>A0A2G6KHL6</accession>
<dbReference type="InterPro" id="IPR020814">
    <property type="entry name" value="Ribosomal_S6_plastid/chlpt"/>
</dbReference>
<organism evidence="5 6">
    <name type="scientific">candidate division KSB3 bacterium</name>
    <dbReference type="NCBI Taxonomy" id="2044937"/>
    <lineage>
        <taxon>Bacteria</taxon>
        <taxon>candidate division KSB3</taxon>
    </lineage>
</organism>
<evidence type="ECO:0000256" key="2">
    <source>
        <dbReference type="ARBA" id="ARBA00035294"/>
    </source>
</evidence>
<feature type="compositionally biased region" description="Basic and acidic residues" evidence="4">
    <location>
        <begin position="128"/>
        <end position="150"/>
    </location>
</feature>
<dbReference type="GO" id="GO:1990904">
    <property type="term" value="C:ribonucleoprotein complex"/>
    <property type="evidence" value="ECO:0007669"/>
    <property type="project" value="UniProtKB-KW"/>
</dbReference>
<dbReference type="GO" id="GO:0005737">
    <property type="term" value="C:cytoplasm"/>
    <property type="evidence" value="ECO:0007669"/>
    <property type="project" value="UniProtKB-ARBA"/>
</dbReference>
<keyword evidence="3 5" id="KW-0689">Ribosomal protein</keyword>
<dbReference type="Pfam" id="PF01250">
    <property type="entry name" value="Ribosomal_S6"/>
    <property type="match status" value="1"/>
</dbReference>
<dbReference type="CDD" id="cd00473">
    <property type="entry name" value="bS6"/>
    <property type="match status" value="1"/>
</dbReference>
<dbReference type="NCBIfam" id="TIGR00166">
    <property type="entry name" value="S6"/>
    <property type="match status" value="1"/>
</dbReference>
<reference evidence="5 6" key="1">
    <citation type="submission" date="2017-10" db="EMBL/GenBank/DDBJ databases">
        <title>Novel microbial diversity and functional potential in the marine mammal oral microbiome.</title>
        <authorList>
            <person name="Dudek N.K."/>
            <person name="Sun C.L."/>
            <person name="Burstein D."/>
            <person name="Kantor R.S."/>
            <person name="Aliaga Goltsman D.S."/>
            <person name="Bik E.M."/>
            <person name="Thomas B.C."/>
            <person name="Banfield J.F."/>
            <person name="Relman D.A."/>
        </authorList>
    </citation>
    <scope>NUCLEOTIDE SEQUENCE [LARGE SCALE GENOMIC DNA]</scope>
    <source>
        <strain evidence="5">DOLJORAL78_47_16</strain>
    </source>
</reference>
<dbReference type="PANTHER" id="PTHR21011">
    <property type="entry name" value="MITOCHONDRIAL 28S RIBOSOMAL PROTEIN S6"/>
    <property type="match status" value="1"/>
</dbReference>
<evidence type="ECO:0000313" key="6">
    <source>
        <dbReference type="Proteomes" id="UP000230821"/>
    </source>
</evidence>
<dbReference type="GO" id="GO:0006412">
    <property type="term" value="P:translation"/>
    <property type="evidence" value="ECO:0007669"/>
    <property type="project" value="UniProtKB-UniRule"/>
</dbReference>
<keyword evidence="3" id="KW-0687">Ribonucleoprotein</keyword>
<gene>
    <name evidence="3 5" type="primary">rpsF</name>
    <name evidence="5" type="ORF">CSA56_07595</name>
</gene>
<keyword evidence="3" id="KW-0694">RNA-binding</keyword>
<dbReference type="GO" id="GO:0070181">
    <property type="term" value="F:small ribosomal subunit rRNA binding"/>
    <property type="evidence" value="ECO:0007669"/>
    <property type="project" value="TreeGrafter"/>
</dbReference>
<evidence type="ECO:0000256" key="3">
    <source>
        <dbReference type="HAMAP-Rule" id="MF_00360"/>
    </source>
</evidence>
<dbReference type="SUPFAM" id="SSF54995">
    <property type="entry name" value="Ribosomal protein S6"/>
    <property type="match status" value="1"/>
</dbReference>
<comment type="similarity">
    <text evidence="1 3">Belongs to the bacterial ribosomal protein bS6 family.</text>
</comment>
<dbReference type="HAMAP" id="MF_00360">
    <property type="entry name" value="Ribosomal_bS6"/>
    <property type="match status" value="1"/>
</dbReference>
<protein>
    <recommendedName>
        <fullName evidence="2 3">Small ribosomal subunit protein bS6</fullName>
    </recommendedName>
</protein>
<comment type="function">
    <text evidence="3">Binds together with bS18 to 16S ribosomal RNA.</text>
</comment>
<evidence type="ECO:0000313" key="5">
    <source>
        <dbReference type="EMBL" id="PIE34502.1"/>
    </source>
</evidence>
<proteinExistence type="inferred from homology"/>
<dbReference type="PANTHER" id="PTHR21011:SF1">
    <property type="entry name" value="SMALL RIBOSOMAL SUBUNIT PROTEIN BS6M"/>
    <property type="match status" value="1"/>
</dbReference>
<dbReference type="InterPro" id="IPR000529">
    <property type="entry name" value="Ribosomal_bS6"/>
</dbReference>
<name>A0A2G6KHL6_9BACT</name>
<keyword evidence="3" id="KW-0699">rRNA-binding</keyword>
<dbReference type="AlphaFoldDB" id="A0A2G6KHL6"/>
<dbReference type="EMBL" id="PDSK01000087">
    <property type="protein sequence ID" value="PIE34502.1"/>
    <property type="molecule type" value="Genomic_DNA"/>
</dbReference>
<dbReference type="GO" id="GO:0005840">
    <property type="term" value="C:ribosome"/>
    <property type="evidence" value="ECO:0007669"/>
    <property type="project" value="UniProtKB-KW"/>
</dbReference>
<evidence type="ECO:0000256" key="1">
    <source>
        <dbReference type="ARBA" id="ARBA00009512"/>
    </source>
</evidence>
<dbReference type="GO" id="GO:0003735">
    <property type="term" value="F:structural constituent of ribosome"/>
    <property type="evidence" value="ECO:0007669"/>
    <property type="project" value="InterPro"/>
</dbReference>
<comment type="caution">
    <text evidence="5">The sequence shown here is derived from an EMBL/GenBank/DDBJ whole genome shotgun (WGS) entry which is preliminary data.</text>
</comment>